<proteinExistence type="predicted"/>
<name>A0A2M4C4G8_9DIPT</name>
<organism evidence="1">
    <name type="scientific">Anopheles marajoara</name>
    <dbReference type="NCBI Taxonomy" id="58244"/>
    <lineage>
        <taxon>Eukaryota</taxon>
        <taxon>Metazoa</taxon>
        <taxon>Ecdysozoa</taxon>
        <taxon>Arthropoda</taxon>
        <taxon>Hexapoda</taxon>
        <taxon>Insecta</taxon>
        <taxon>Pterygota</taxon>
        <taxon>Neoptera</taxon>
        <taxon>Endopterygota</taxon>
        <taxon>Diptera</taxon>
        <taxon>Nematocera</taxon>
        <taxon>Culicoidea</taxon>
        <taxon>Culicidae</taxon>
        <taxon>Anophelinae</taxon>
        <taxon>Anopheles</taxon>
    </lineage>
</organism>
<reference evidence="1" key="1">
    <citation type="submission" date="2018-01" db="EMBL/GenBank/DDBJ databases">
        <title>An insight into the sialome of Amazonian anophelines.</title>
        <authorList>
            <person name="Ribeiro J.M."/>
            <person name="Scarpassa V."/>
            <person name="Calvo E."/>
        </authorList>
    </citation>
    <scope>NUCLEOTIDE SEQUENCE</scope>
    <source>
        <tissue evidence="1">Salivary glands</tissue>
    </source>
</reference>
<protein>
    <submittedName>
        <fullName evidence="1">Uncharacterized protein</fullName>
    </submittedName>
</protein>
<sequence length="96" mass="10758">MQGDGLVQPLPGLVQRVDAVPNTHTIARTLNGHSFQLARREKETFSTGCQCNRGGTTKGRGFLWLLLLLLPWLTIVKRQKDRLLHNESSSMAFVET</sequence>
<evidence type="ECO:0000313" key="1">
    <source>
        <dbReference type="EMBL" id="MBW60227.1"/>
    </source>
</evidence>
<accession>A0A2M4C4G8</accession>
<dbReference type="EMBL" id="GGFJ01011086">
    <property type="protein sequence ID" value="MBW60227.1"/>
    <property type="molecule type" value="Transcribed_RNA"/>
</dbReference>
<dbReference type="AlphaFoldDB" id="A0A2M4C4G8"/>